<accession>A6NRQ5</accession>
<comment type="caution">
    <text evidence="7">The sequence shown here is derived from an EMBL/GenBank/DDBJ whole genome shotgun (WGS) entry which is preliminary data.</text>
</comment>
<feature type="transmembrane region" description="Helical" evidence="5">
    <location>
        <begin position="144"/>
        <end position="169"/>
    </location>
</feature>
<evidence type="ECO:0000313" key="8">
    <source>
        <dbReference type="Proteomes" id="UP000003639"/>
    </source>
</evidence>
<dbReference type="PANTHER" id="PTHR30204:SF69">
    <property type="entry name" value="MERR-FAMILY TRANSCRIPTIONAL REGULATOR"/>
    <property type="match status" value="1"/>
</dbReference>
<dbReference type="EMBL" id="AAXG02000006">
    <property type="protein sequence ID" value="EDN01315.1"/>
    <property type="molecule type" value="Genomic_DNA"/>
</dbReference>
<evidence type="ECO:0000256" key="1">
    <source>
        <dbReference type="ARBA" id="ARBA00022491"/>
    </source>
</evidence>
<keyword evidence="8" id="KW-1185">Reference proteome</keyword>
<feature type="transmembrane region" description="Helical" evidence="5">
    <location>
        <begin position="181"/>
        <end position="201"/>
    </location>
</feature>
<dbReference type="eggNOG" id="COG0789">
    <property type="taxonomic scope" value="Bacteria"/>
</dbReference>
<protein>
    <submittedName>
        <fullName evidence="7">Transcriptional regulator, MerR family</fullName>
    </submittedName>
</protein>
<dbReference type="SMART" id="SM00422">
    <property type="entry name" value="HTH_MERR"/>
    <property type="match status" value="1"/>
</dbReference>
<evidence type="ECO:0000256" key="3">
    <source>
        <dbReference type="ARBA" id="ARBA00023125"/>
    </source>
</evidence>
<reference evidence="7 8" key="2">
    <citation type="submission" date="2007-06" db="EMBL/GenBank/DDBJ databases">
        <title>Draft genome sequence of Pseudoflavonifractor capillosus ATCC 29799.</title>
        <authorList>
            <person name="Sudarsanam P."/>
            <person name="Ley R."/>
            <person name="Guruge J."/>
            <person name="Turnbaugh P.J."/>
            <person name="Mahowald M."/>
            <person name="Liep D."/>
            <person name="Gordon J."/>
        </authorList>
    </citation>
    <scope>NUCLEOTIDE SEQUENCE [LARGE SCALE GENOMIC DNA]</scope>
    <source>
        <strain evidence="7 8">ATCC 29799</strain>
    </source>
</reference>
<gene>
    <name evidence="7" type="ORF">BACCAP_00883</name>
</gene>
<feature type="domain" description="HTH merR-type" evidence="6">
    <location>
        <begin position="1"/>
        <end position="71"/>
    </location>
</feature>
<dbReference type="SUPFAM" id="SSF46955">
    <property type="entry name" value="Putative DNA-binding domain"/>
    <property type="match status" value="1"/>
</dbReference>
<dbReference type="Proteomes" id="UP000003639">
    <property type="component" value="Unassembled WGS sequence"/>
</dbReference>
<organism evidence="7 8">
    <name type="scientific">Pseudoflavonifractor capillosus ATCC 29799</name>
    <dbReference type="NCBI Taxonomy" id="411467"/>
    <lineage>
        <taxon>Bacteria</taxon>
        <taxon>Bacillati</taxon>
        <taxon>Bacillota</taxon>
        <taxon>Clostridia</taxon>
        <taxon>Eubacteriales</taxon>
        <taxon>Oscillospiraceae</taxon>
        <taxon>Pseudoflavonifractor</taxon>
    </lineage>
</organism>
<evidence type="ECO:0000256" key="4">
    <source>
        <dbReference type="ARBA" id="ARBA00023163"/>
    </source>
</evidence>
<dbReference type="InterPro" id="IPR009061">
    <property type="entry name" value="DNA-bd_dom_put_sf"/>
</dbReference>
<dbReference type="GO" id="GO:0003700">
    <property type="term" value="F:DNA-binding transcription factor activity"/>
    <property type="evidence" value="ECO:0007669"/>
    <property type="project" value="InterPro"/>
</dbReference>
<keyword evidence="2" id="KW-0805">Transcription regulation</keyword>
<reference evidence="7 8" key="1">
    <citation type="submission" date="2007-04" db="EMBL/GenBank/DDBJ databases">
        <authorList>
            <person name="Fulton L."/>
            <person name="Clifton S."/>
            <person name="Fulton B."/>
            <person name="Xu J."/>
            <person name="Minx P."/>
            <person name="Pepin K.H."/>
            <person name="Johnson M."/>
            <person name="Thiruvilangam P."/>
            <person name="Bhonagiri V."/>
            <person name="Nash W.E."/>
            <person name="Mardis E.R."/>
            <person name="Wilson R.K."/>
        </authorList>
    </citation>
    <scope>NUCLEOTIDE SEQUENCE [LARGE SCALE GENOMIC DNA]</scope>
    <source>
        <strain evidence="7 8">ATCC 29799</strain>
    </source>
</reference>
<keyword evidence="3" id="KW-0238">DNA-binding</keyword>
<dbReference type="InterPro" id="IPR000551">
    <property type="entry name" value="MerR-type_HTH_dom"/>
</dbReference>
<evidence type="ECO:0000259" key="6">
    <source>
        <dbReference type="PROSITE" id="PS50937"/>
    </source>
</evidence>
<name>A6NRQ5_9FIRM</name>
<evidence type="ECO:0000313" key="7">
    <source>
        <dbReference type="EMBL" id="EDN01315.1"/>
    </source>
</evidence>
<dbReference type="Gene3D" id="1.10.1660.10">
    <property type="match status" value="1"/>
</dbReference>
<evidence type="ECO:0000256" key="2">
    <source>
        <dbReference type="ARBA" id="ARBA00023015"/>
    </source>
</evidence>
<dbReference type="STRING" id="411467.BACCAP_00883"/>
<dbReference type="CDD" id="cd00592">
    <property type="entry name" value="HTH_MerR-like"/>
    <property type="match status" value="1"/>
</dbReference>
<dbReference type="RefSeq" id="WP_006571432.1">
    <property type="nucleotide sequence ID" value="NZ_AAXG02000006.1"/>
</dbReference>
<evidence type="ECO:0000256" key="5">
    <source>
        <dbReference type="SAM" id="Phobius"/>
    </source>
</evidence>
<keyword evidence="4" id="KW-0804">Transcription</keyword>
<keyword evidence="5" id="KW-0812">Transmembrane</keyword>
<keyword evidence="5" id="KW-1133">Transmembrane helix</keyword>
<keyword evidence="5" id="KW-0472">Membrane</keyword>
<dbReference type="PROSITE" id="PS50937">
    <property type="entry name" value="HTH_MERR_2"/>
    <property type="match status" value="1"/>
</dbReference>
<dbReference type="InterPro" id="IPR047057">
    <property type="entry name" value="MerR_fam"/>
</dbReference>
<proteinExistence type="predicted"/>
<dbReference type="PANTHER" id="PTHR30204">
    <property type="entry name" value="REDOX-CYCLING DRUG-SENSING TRANSCRIPTIONAL ACTIVATOR SOXR"/>
    <property type="match status" value="1"/>
</dbReference>
<sequence>MAVKINEVEERVGITKRNIRYYEKEGLLTPGRNSDNGYRDYTEDDVTELKKIKLLRKLDMPLEEIRRMQHGALTLEDAVRRHVIVLERERSNLGTMQALCARVLEEGAQLSGLDADRYLAEMEQMEQEGTRFVNIKKKDTMSRYLGPLGAALIFIAFMAGIIALLVWAFTVDPAEAPPLPVLIVIIAIPAAVIIGVLVALVQRFKQIKGGEEDAASQY</sequence>
<dbReference type="GO" id="GO:0003677">
    <property type="term" value="F:DNA binding"/>
    <property type="evidence" value="ECO:0007669"/>
    <property type="project" value="UniProtKB-KW"/>
</dbReference>
<dbReference type="Pfam" id="PF13411">
    <property type="entry name" value="MerR_1"/>
    <property type="match status" value="1"/>
</dbReference>
<keyword evidence="1" id="KW-0678">Repressor</keyword>
<dbReference type="AlphaFoldDB" id="A6NRQ5"/>